<keyword evidence="2" id="KW-1185">Reference proteome</keyword>
<sequence length="48" mass="5172">MTGTPEGARSLHRAAWVEGDYVSVPRVTSISITEIIQRVLDAESSGDL</sequence>
<dbReference type="Proteomes" id="UP000649289">
    <property type="component" value="Unassembled WGS sequence"/>
</dbReference>
<gene>
    <name evidence="1" type="ORF">IEZ25_06730</name>
</gene>
<reference evidence="1 2" key="1">
    <citation type="submission" date="2020-09" db="EMBL/GenBank/DDBJ databases">
        <title>novel species in genus Nocardioides.</title>
        <authorList>
            <person name="Zhang G."/>
        </authorList>
    </citation>
    <scope>NUCLEOTIDE SEQUENCE [LARGE SCALE GENOMIC DNA]</scope>
    <source>
        <strain evidence="1 2">19197</strain>
    </source>
</reference>
<name>A0ABR8MFF3_9ACTN</name>
<dbReference type="EMBL" id="JACXYY010000002">
    <property type="protein sequence ID" value="MBD3914305.1"/>
    <property type="molecule type" value="Genomic_DNA"/>
</dbReference>
<proteinExistence type="predicted"/>
<organism evidence="1 2">
    <name type="scientific">Nocardioides hwasunensis</name>
    <dbReference type="NCBI Taxonomy" id="397258"/>
    <lineage>
        <taxon>Bacteria</taxon>
        <taxon>Bacillati</taxon>
        <taxon>Actinomycetota</taxon>
        <taxon>Actinomycetes</taxon>
        <taxon>Propionibacteriales</taxon>
        <taxon>Nocardioidaceae</taxon>
        <taxon>Nocardioides</taxon>
    </lineage>
</organism>
<comment type="caution">
    <text evidence="1">The sequence shown here is derived from an EMBL/GenBank/DDBJ whole genome shotgun (WGS) entry which is preliminary data.</text>
</comment>
<protein>
    <submittedName>
        <fullName evidence="1">Uncharacterized protein</fullName>
    </submittedName>
</protein>
<evidence type="ECO:0000313" key="1">
    <source>
        <dbReference type="EMBL" id="MBD3914305.1"/>
    </source>
</evidence>
<accession>A0ABR8MFF3</accession>
<dbReference type="RefSeq" id="WP_191198615.1">
    <property type="nucleotide sequence ID" value="NZ_BAAAPA010000003.1"/>
</dbReference>
<evidence type="ECO:0000313" key="2">
    <source>
        <dbReference type="Proteomes" id="UP000649289"/>
    </source>
</evidence>